<comment type="similarity">
    <text evidence="1 2 3">Belongs to the peptidase S14 family.</text>
</comment>
<feature type="active site" description="Nucleophile" evidence="2">
    <location>
        <position position="106"/>
    </location>
</feature>
<keyword evidence="2 5" id="KW-0645">Protease</keyword>
<dbReference type="GO" id="GO:0009368">
    <property type="term" value="C:endopeptidase Clp complex"/>
    <property type="evidence" value="ECO:0007669"/>
    <property type="project" value="TreeGrafter"/>
</dbReference>
<evidence type="ECO:0000313" key="5">
    <source>
        <dbReference type="EMBL" id="AGY61411.1"/>
    </source>
</evidence>
<name>A0A059SLV5_9EUKA</name>
<feature type="transmembrane region" description="Helical" evidence="4">
    <location>
        <begin position="95"/>
        <end position="113"/>
    </location>
</feature>
<dbReference type="GO" id="GO:0004176">
    <property type="term" value="F:ATP-dependent peptidase activity"/>
    <property type="evidence" value="ECO:0007669"/>
    <property type="project" value="InterPro"/>
</dbReference>
<feature type="active site" evidence="2">
    <location>
        <position position="131"/>
    </location>
</feature>
<dbReference type="GO" id="GO:0005737">
    <property type="term" value="C:cytoplasm"/>
    <property type="evidence" value="ECO:0007669"/>
    <property type="project" value="UniProtKB-SubCell"/>
</dbReference>
<dbReference type="Gene3D" id="3.90.226.10">
    <property type="entry name" value="2-enoyl-CoA Hydratase, Chain A, domain 1"/>
    <property type="match status" value="1"/>
</dbReference>
<dbReference type="InterPro" id="IPR001907">
    <property type="entry name" value="ClpP"/>
</dbReference>
<dbReference type="EC" id="3.4.21.92" evidence="2"/>
<dbReference type="HAMAP" id="MF_00444">
    <property type="entry name" value="ClpP"/>
    <property type="match status" value="1"/>
</dbReference>
<accession>A0A059SLV5</accession>
<evidence type="ECO:0000313" key="6">
    <source>
        <dbReference type="Proteomes" id="UP000243670"/>
    </source>
</evidence>
<dbReference type="PANTHER" id="PTHR10381">
    <property type="entry name" value="ATP-DEPENDENT CLP PROTEASE PROTEOLYTIC SUBUNIT"/>
    <property type="match status" value="1"/>
</dbReference>
<comment type="function">
    <text evidence="2">Cleaves peptides in various proteins in a process that requires ATP hydrolysis. Has a chymotrypsin-like activity. Plays a major role in the degradation of misfolded proteins.</text>
</comment>
<sequence length="200" mass="23189">MRKIISPIGIPKVPFQDFNDTAPRWIDIYSRLYKERILFLFQMLDEDFINQMIATLLYLDFESQKKPIFFYINSIGGSLMSGITLYDIMQYIKSDIITLCMGMASSISSLILANGKYGKRMILPHSRIILHQPMNEYYGQASDLVIESESMSRLRRLLGKIYIEHTTQTLSRISRDIDRDCFLSSREAKNYGIVDEILSS</sequence>
<reference evidence="5 6" key="1">
    <citation type="journal article" date="2014" name="BMC Genomics">
        <title>Nucleomorph and plastid genome sequences of the chlorarachniophyte Lotharella oceanica: convergent reductive evolution and frequent recombination in nucleomorph-bearing algae.</title>
        <authorList>
            <person name="Tanifuji G."/>
            <person name="Onodera N.T."/>
            <person name="Brown M.W."/>
            <person name="Curtis B.A."/>
            <person name="Roger A.J."/>
            <person name="Ka-Shu Wong G."/>
            <person name="Melkonian M."/>
            <person name="Archibald J.M."/>
        </authorList>
    </citation>
    <scope>NUCLEOTIDE SEQUENCE [LARGE SCALE GENOMIC DNA]</scope>
    <source>
        <strain evidence="5 6">CCMP622</strain>
    </source>
</reference>
<dbReference type="Pfam" id="PF00574">
    <property type="entry name" value="CLP_protease"/>
    <property type="match status" value="1"/>
</dbReference>
<dbReference type="InterPro" id="IPR029045">
    <property type="entry name" value="ClpP/crotonase-like_dom_sf"/>
</dbReference>
<dbReference type="PANTHER" id="PTHR10381:SF11">
    <property type="entry name" value="ATP-DEPENDENT CLP PROTEASE PROTEOLYTIC SUBUNIT, MITOCHONDRIAL"/>
    <property type="match status" value="1"/>
</dbReference>
<keyword evidence="4" id="KW-1133">Transmembrane helix</keyword>
<geneLocation type="plastid" evidence="5"/>
<dbReference type="PRINTS" id="PR00127">
    <property type="entry name" value="CLPPROTEASEP"/>
</dbReference>
<gene>
    <name evidence="2 5" type="primary">clpP</name>
    <name evidence="5" type="ORF">M951_p23</name>
</gene>
<keyword evidence="4" id="KW-0812">Transmembrane</keyword>
<keyword evidence="5" id="KW-0934">Plastid</keyword>
<dbReference type="Proteomes" id="UP000243670">
    <property type="component" value="Plastid Pltd"/>
</dbReference>
<dbReference type="GO" id="GO:0006515">
    <property type="term" value="P:protein quality control for misfolded or incompletely synthesized proteins"/>
    <property type="evidence" value="ECO:0007669"/>
    <property type="project" value="TreeGrafter"/>
</dbReference>
<comment type="catalytic activity">
    <reaction evidence="2">
        <text>Hydrolysis of proteins to small peptides in the presence of ATP and magnesium. alpha-casein is the usual test substrate. In the absence of ATP, only oligopeptides shorter than five residues are hydrolyzed (such as succinyl-Leu-Tyr-|-NHMec, and Leu-Tyr-Leu-|-Tyr-Trp, in which cleavage of the -Tyr-|-Leu- and -Tyr-|-Trp bonds also occurs).</text>
        <dbReference type="EC" id="3.4.21.92"/>
    </reaction>
</comment>
<organism evidence="5 6">
    <name type="scientific">Lotharella oceanica</name>
    <dbReference type="NCBI Taxonomy" id="641309"/>
    <lineage>
        <taxon>Eukaryota</taxon>
        <taxon>Sar</taxon>
        <taxon>Rhizaria</taxon>
        <taxon>Cercozoa</taxon>
        <taxon>Chlorarachniophyceae</taxon>
        <taxon>Lotharella</taxon>
    </lineage>
</organism>
<dbReference type="GO" id="GO:0051117">
    <property type="term" value="F:ATPase binding"/>
    <property type="evidence" value="ECO:0007669"/>
    <property type="project" value="TreeGrafter"/>
</dbReference>
<evidence type="ECO:0000256" key="3">
    <source>
        <dbReference type="RuleBase" id="RU003567"/>
    </source>
</evidence>
<keyword evidence="2" id="KW-0963">Cytoplasm</keyword>
<evidence type="ECO:0000256" key="4">
    <source>
        <dbReference type="SAM" id="Phobius"/>
    </source>
</evidence>
<keyword evidence="4" id="KW-0472">Membrane</keyword>
<dbReference type="CDD" id="cd07017">
    <property type="entry name" value="S14_ClpP_2"/>
    <property type="match status" value="1"/>
</dbReference>
<dbReference type="SUPFAM" id="SSF52096">
    <property type="entry name" value="ClpP/crotonase"/>
    <property type="match status" value="1"/>
</dbReference>
<dbReference type="GO" id="GO:0004252">
    <property type="term" value="F:serine-type endopeptidase activity"/>
    <property type="evidence" value="ECO:0007669"/>
    <property type="project" value="UniProtKB-UniRule"/>
</dbReference>
<evidence type="ECO:0000256" key="2">
    <source>
        <dbReference type="HAMAP-Rule" id="MF_00444"/>
    </source>
</evidence>
<feature type="transmembrane region" description="Helical" evidence="4">
    <location>
        <begin position="68"/>
        <end position="89"/>
    </location>
</feature>
<dbReference type="EMBL" id="KF438023">
    <property type="protein sequence ID" value="AGY61411.1"/>
    <property type="molecule type" value="Genomic_DNA"/>
</dbReference>
<comment type="subcellular location">
    <subcellularLocation>
        <location evidence="2">Cytoplasm</location>
    </subcellularLocation>
</comment>
<dbReference type="InterPro" id="IPR023562">
    <property type="entry name" value="ClpP/TepA"/>
</dbReference>
<dbReference type="AlphaFoldDB" id="A0A059SLV5"/>
<evidence type="ECO:0000256" key="1">
    <source>
        <dbReference type="ARBA" id="ARBA00007039"/>
    </source>
</evidence>
<protein>
    <recommendedName>
        <fullName evidence="2 3">ATP-dependent Clp protease proteolytic subunit</fullName>
        <ecNumber evidence="2">3.4.21.92</ecNumber>
    </recommendedName>
    <alternativeName>
        <fullName evidence="2">Endopeptidase Clp</fullName>
    </alternativeName>
</protein>
<keyword evidence="2" id="KW-0720">Serine protease</keyword>
<keyword evidence="2" id="KW-0378">Hydrolase</keyword>
<proteinExistence type="inferred from homology"/>